<evidence type="ECO:0000313" key="2">
    <source>
        <dbReference type="EMBL" id="URF03963.1"/>
    </source>
</evidence>
<evidence type="ECO:0000313" key="4">
    <source>
        <dbReference type="Proteomes" id="UP001056132"/>
    </source>
</evidence>
<reference evidence="2" key="2">
    <citation type="journal article" date="2022" name="Microbiol. Resour. Announc.">
        <title>Genome Sequence of Cupriavidus campinensis Strain G5, a Member of a Bacterial Consortium Capable of Polyethylene Degradation.</title>
        <authorList>
            <person name="Schneider B."/>
            <person name="Pfeiffer F."/>
            <person name="Dyall-Smith M."/>
            <person name="Kunte H.J."/>
        </authorList>
    </citation>
    <scope>NUCLEOTIDE SEQUENCE</scope>
    <source>
        <strain evidence="2">G5</strain>
    </source>
</reference>
<dbReference type="EMBL" id="CP097330">
    <property type="protein sequence ID" value="URF03963.1"/>
    <property type="molecule type" value="Genomic_DNA"/>
</dbReference>
<protein>
    <submittedName>
        <fullName evidence="2">DUF1488 domain-containing protein</fullName>
    </submittedName>
</protein>
<dbReference type="RefSeq" id="WP_144201944.1">
    <property type="nucleotide sequence ID" value="NZ_CAJPVH010000039.1"/>
</dbReference>
<dbReference type="Pfam" id="PF07369">
    <property type="entry name" value="DUF1488"/>
    <property type="match status" value="1"/>
</dbReference>
<dbReference type="SUPFAM" id="SSF160272">
    <property type="entry name" value="Shew3726-like"/>
    <property type="match status" value="1"/>
</dbReference>
<organism evidence="2 4">
    <name type="scientific">Cupriavidus campinensis</name>
    <dbReference type="NCBI Taxonomy" id="151783"/>
    <lineage>
        <taxon>Bacteria</taxon>
        <taxon>Pseudomonadati</taxon>
        <taxon>Pseudomonadota</taxon>
        <taxon>Betaproteobacteria</taxon>
        <taxon>Burkholderiales</taxon>
        <taxon>Burkholderiaceae</taxon>
        <taxon>Cupriavidus</taxon>
    </lineage>
</organism>
<keyword evidence="3" id="KW-1185">Reference proteome</keyword>
<dbReference type="InterPro" id="IPR009962">
    <property type="entry name" value="DUF1488"/>
</dbReference>
<name>A0AAE9HY33_9BURK</name>
<evidence type="ECO:0000313" key="3">
    <source>
        <dbReference type="Proteomes" id="UP000318943"/>
    </source>
</evidence>
<dbReference type="Proteomes" id="UP001056132">
    <property type="component" value="Chromosome 1"/>
</dbReference>
<gene>
    <name evidence="1" type="ORF">FGG12_24590</name>
    <name evidence="2" type="ORF">M5D45_15980</name>
</gene>
<dbReference type="KEGG" id="ccam:M5D45_15980"/>
<sequence length="92" mass="10132">MAQISFPTSVPSYCAASLTLSCPATVNGNSSQYSVTAEALENHCGAQSPREDDLRAAFTSHRQRIEHLAETMFELTKAREIVLRSGHFRFAD</sequence>
<dbReference type="Proteomes" id="UP000318943">
    <property type="component" value="Unassembled WGS sequence"/>
</dbReference>
<reference evidence="2" key="3">
    <citation type="submission" date="2022-05" db="EMBL/GenBank/DDBJ databases">
        <authorList>
            <person name="Kunte H.-J."/>
        </authorList>
    </citation>
    <scope>NUCLEOTIDE SEQUENCE</scope>
    <source>
        <strain evidence="2">G5</strain>
    </source>
</reference>
<accession>A0AAE9HY33</accession>
<dbReference type="EMBL" id="VCIZ01000019">
    <property type="protein sequence ID" value="TSP09930.1"/>
    <property type="molecule type" value="Genomic_DNA"/>
</dbReference>
<evidence type="ECO:0000313" key="1">
    <source>
        <dbReference type="EMBL" id="TSP09930.1"/>
    </source>
</evidence>
<dbReference type="AlphaFoldDB" id="A0AAE9HY33"/>
<reference evidence="1 3" key="1">
    <citation type="submission" date="2019-05" db="EMBL/GenBank/DDBJ databases">
        <title>Whole genome sequence analysis of Cupriavidus campinensis S14E4C strain.</title>
        <authorList>
            <person name="Abbaszade G."/>
            <person name="Szabo A."/>
            <person name="Toumi M."/>
            <person name="Toth E."/>
        </authorList>
    </citation>
    <scope>NUCLEOTIDE SEQUENCE [LARGE SCALE GENOMIC DNA]</scope>
    <source>
        <strain evidence="1 3">S14E4C</strain>
    </source>
</reference>
<proteinExistence type="predicted"/>
<dbReference type="InterPro" id="IPR036692">
    <property type="entry name" value="Shew3726-like_sf"/>
</dbReference>
<dbReference type="Gene3D" id="3.30.160.140">
    <property type="entry name" value="Shew3726-like"/>
    <property type="match status" value="1"/>
</dbReference>